<organism evidence="1 2">
    <name type="scientific">Caloramator proteoclasticus DSM 10124</name>
    <dbReference type="NCBI Taxonomy" id="1121262"/>
    <lineage>
        <taxon>Bacteria</taxon>
        <taxon>Bacillati</taxon>
        <taxon>Bacillota</taxon>
        <taxon>Clostridia</taxon>
        <taxon>Eubacteriales</taxon>
        <taxon>Clostridiaceae</taxon>
        <taxon>Caloramator</taxon>
    </lineage>
</organism>
<evidence type="ECO:0000313" key="2">
    <source>
        <dbReference type="Proteomes" id="UP000184423"/>
    </source>
</evidence>
<dbReference type="Proteomes" id="UP000184423">
    <property type="component" value="Unassembled WGS sequence"/>
</dbReference>
<reference evidence="2" key="1">
    <citation type="submission" date="2016-11" db="EMBL/GenBank/DDBJ databases">
        <authorList>
            <person name="Varghese N."/>
            <person name="Submissions S."/>
        </authorList>
    </citation>
    <scope>NUCLEOTIDE SEQUENCE [LARGE SCALE GENOMIC DNA]</scope>
    <source>
        <strain evidence="2">DSM 10124</strain>
    </source>
</reference>
<name>A0A1M5CDC3_9CLOT</name>
<sequence>MNSLILTQDNQIFIKVINKDFKIKELIKEVEEIQINLDKNYFLSLV</sequence>
<proteinExistence type="predicted"/>
<gene>
    <name evidence="1" type="ORF">SAMN02746091_02701</name>
</gene>
<keyword evidence="2" id="KW-1185">Reference proteome</keyword>
<evidence type="ECO:0000313" key="1">
    <source>
        <dbReference type="EMBL" id="SHF52597.1"/>
    </source>
</evidence>
<accession>A0A1M5CDC3</accession>
<dbReference type="AlphaFoldDB" id="A0A1M5CDC3"/>
<protein>
    <submittedName>
        <fullName evidence="1">Uncharacterized protein</fullName>
    </submittedName>
</protein>
<dbReference type="EMBL" id="FQVG01000116">
    <property type="protein sequence ID" value="SHF52597.1"/>
    <property type="molecule type" value="Genomic_DNA"/>
</dbReference>
<dbReference type="RefSeq" id="WP_156897881.1">
    <property type="nucleotide sequence ID" value="NZ_FQVG01000116.1"/>
</dbReference>